<proteinExistence type="predicted"/>
<dbReference type="VEuPathDB" id="VectorBase:GPAI014000"/>
<sequence length="461" mass="51151">MNYDFLRTYSIPLRHNSGDKQTSQMNRSYDQREVANSYETLMPPPAPPLPTIGAPDYDHGSYAYYDDSTMINYVGQSNHAAEACYKNRFIPAGKHGISYLPEIHSKPVKRKYNAGPGSIEKISETTADGKLVLFQGRDESYPDELNKLIHPMSCELCNVKMNSLLSAKDHYESKIHDRGLSAWLKKNYVEKGLEAPPVKRFLKQGTTGPDAYYCEACDLKLTSLAHANQHYAGKKHRLVVSKFAKPSGAGYYDSEGRWVRTASKQSVKVPNDGRYGIGEQFKVSNSSSANSNSSIDVKPNVETSNQPDNLLFCSMCSVSVTSALQMAMHLNGIKHKKKLQKTGGESTKVAESNTDQPVTTCFQLQENVLSTVLQADSTTTDPSDLSMYRTPSGQFYCKVCNTTMTNVPSLQQHLSGKRHLKAQAEEKAKASLTVVNGLEINVIKDFITDPVILPYFKLGKD</sequence>
<dbReference type="EnsemblMetazoa" id="GPAI014000-RA">
    <property type="protein sequence ID" value="GPAI014000-PA"/>
    <property type="gene ID" value="GPAI014000"/>
</dbReference>
<dbReference type="SMART" id="SM00451">
    <property type="entry name" value="ZnF_U1"/>
    <property type="match status" value="4"/>
</dbReference>
<accession>A0A1A9ZGL0</accession>
<dbReference type="SMART" id="SM00355">
    <property type="entry name" value="ZnF_C2H2"/>
    <property type="match status" value="4"/>
</dbReference>
<dbReference type="SUPFAM" id="SSF57667">
    <property type="entry name" value="beta-beta-alpha zinc fingers"/>
    <property type="match status" value="4"/>
</dbReference>
<dbReference type="AlphaFoldDB" id="A0A1A9ZGL0"/>
<dbReference type="PROSITE" id="PS00028">
    <property type="entry name" value="ZINC_FINGER_C2H2_1"/>
    <property type="match status" value="1"/>
</dbReference>
<dbReference type="Gene3D" id="3.30.160.60">
    <property type="entry name" value="Classic Zinc Finger"/>
    <property type="match status" value="4"/>
</dbReference>
<evidence type="ECO:0000313" key="2">
    <source>
        <dbReference type="EnsemblMetazoa" id="GPAI014000-PA"/>
    </source>
</evidence>
<dbReference type="STRING" id="7398.A0A1A9ZGL0"/>
<keyword evidence="3" id="KW-1185">Reference proteome</keyword>
<dbReference type="InterPro" id="IPR036236">
    <property type="entry name" value="Znf_C2H2_sf"/>
</dbReference>
<feature type="domain" description="C2H2-type" evidence="1">
    <location>
        <begin position="397"/>
        <end position="419"/>
    </location>
</feature>
<protein>
    <recommendedName>
        <fullName evidence="1">C2H2-type domain-containing protein</fullName>
    </recommendedName>
</protein>
<dbReference type="GO" id="GO:0008270">
    <property type="term" value="F:zinc ion binding"/>
    <property type="evidence" value="ECO:0007669"/>
    <property type="project" value="InterPro"/>
</dbReference>
<dbReference type="InterPro" id="IPR003604">
    <property type="entry name" value="Matrin/U1-like-C_Znf_C2H2"/>
</dbReference>
<dbReference type="InterPro" id="IPR013087">
    <property type="entry name" value="Znf_C2H2_type"/>
</dbReference>
<evidence type="ECO:0000259" key="1">
    <source>
        <dbReference type="PROSITE" id="PS00028"/>
    </source>
</evidence>
<reference evidence="3" key="1">
    <citation type="submission" date="2014-03" db="EMBL/GenBank/DDBJ databases">
        <authorList>
            <person name="Aksoy S."/>
            <person name="Warren W."/>
            <person name="Wilson R.K."/>
        </authorList>
    </citation>
    <scope>NUCLEOTIDE SEQUENCE [LARGE SCALE GENOMIC DNA]</scope>
    <source>
        <strain evidence="3">IAEA</strain>
    </source>
</reference>
<dbReference type="Pfam" id="PF12874">
    <property type="entry name" value="zf-met"/>
    <property type="match status" value="4"/>
</dbReference>
<evidence type="ECO:0000313" key="3">
    <source>
        <dbReference type="Proteomes" id="UP000092445"/>
    </source>
</evidence>
<organism evidence="2 3">
    <name type="scientific">Glossina pallidipes</name>
    <name type="common">Tsetse fly</name>
    <dbReference type="NCBI Taxonomy" id="7398"/>
    <lineage>
        <taxon>Eukaryota</taxon>
        <taxon>Metazoa</taxon>
        <taxon>Ecdysozoa</taxon>
        <taxon>Arthropoda</taxon>
        <taxon>Hexapoda</taxon>
        <taxon>Insecta</taxon>
        <taxon>Pterygota</taxon>
        <taxon>Neoptera</taxon>
        <taxon>Endopterygota</taxon>
        <taxon>Diptera</taxon>
        <taxon>Brachycera</taxon>
        <taxon>Muscomorpha</taxon>
        <taxon>Hippoboscoidea</taxon>
        <taxon>Glossinidae</taxon>
        <taxon>Glossina</taxon>
    </lineage>
</organism>
<reference evidence="2" key="2">
    <citation type="submission" date="2020-05" db="UniProtKB">
        <authorList>
            <consortium name="EnsemblMetazoa"/>
        </authorList>
    </citation>
    <scope>IDENTIFICATION</scope>
    <source>
        <strain evidence="2">IAEA</strain>
    </source>
</reference>
<dbReference type="PANTHER" id="PTHR46786">
    <property type="entry name" value="ZINC FINGER MATRIN-TYPE PROTEIN 3"/>
    <property type="match status" value="1"/>
</dbReference>
<dbReference type="InterPro" id="IPR052644">
    <property type="entry name" value="ZMAT3"/>
</dbReference>
<dbReference type="PANTHER" id="PTHR46786:SF1">
    <property type="entry name" value="ZINC FINGER MATRIN-TYPE PROTEIN 3"/>
    <property type="match status" value="1"/>
</dbReference>
<dbReference type="Proteomes" id="UP000092445">
    <property type="component" value="Unassembled WGS sequence"/>
</dbReference>
<dbReference type="GO" id="GO:0003676">
    <property type="term" value="F:nucleic acid binding"/>
    <property type="evidence" value="ECO:0007669"/>
    <property type="project" value="InterPro"/>
</dbReference>
<name>A0A1A9ZGL0_GLOPL</name>